<name>A0AAV2EL80_9ROSI</name>
<dbReference type="Pfam" id="PF08100">
    <property type="entry name" value="Dimerisation"/>
    <property type="match status" value="1"/>
</dbReference>
<dbReference type="GO" id="GO:0046983">
    <property type="term" value="F:protein dimerization activity"/>
    <property type="evidence" value="ECO:0007669"/>
    <property type="project" value="InterPro"/>
</dbReference>
<sequence length="399" mass="42923">MDSQDQLLEAQAQIWSWALSHIVTMSRKCAIELGIPDAIHKHGRPPPAAAGISLSQLTSILQIPPTKADAFGCLMRILSTKSGGLFFSCFQPLLLLEGGGEEEADLQPHYSLTPASRLLLRDHHQQQVALVLLQLHPAMKDQWSVLSTWLRRDHDIIVGAGQSSSAAAATPFEIANGMSFWDYVGGGGGGGTGGEELKALFHESLASDSKLLAGALLSRCKHVFHGVASLVDVGGGTGTVTAALAEAFPDMKCAVLDLPHVVGELQGDLTGVEFIAGDMFEKIPSAEAIFLKWVIHDWDDERCVKLLKLCREAAASSSSKGGGKVIIVDIVRGINNKNELSGSYCGDEIEHCLDMLMMALVNGRERDEKQWKKLLVAAGFSSFRIHPVLGVRSLIEAFP</sequence>
<evidence type="ECO:0000313" key="7">
    <source>
        <dbReference type="EMBL" id="CAL1386260.1"/>
    </source>
</evidence>
<dbReference type="SUPFAM" id="SSF53335">
    <property type="entry name" value="S-adenosyl-L-methionine-dependent methyltransferases"/>
    <property type="match status" value="1"/>
</dbReference>
<dbReference type="PANTHER" id="PTHR11746">
    <property type="entry name" value="O-METHYLTRANSFERASE"/>
    <property type="match status" value="1"/>
</dbReference>
<feature type="domain" description="O-methyltransferase C-terminal" evidence="5">
    <location>
        <begin position="171"/>
        <end position="381"/>
    </location>
</feature>
<dbReference type="SUPFAM" id="SSF46785">
    <property type="entry name" value="Winged helix' DNA-binding domain"/>
    <property type="match status" value="1"/>
</dbReference>
<evidence type="ECO:0000256" key="4">
    <source>
        <dbReference type="PIRSR" id="PIRSR005739-1"/>
    </source>
</evidence>
<dbReference type="EMBL" id="OZ034818">
    <property type="protein sequence ID" value="CAL1386260.1"/>
    <property type="molecule type" value="Genomic_DNA"/>
</dbReference>
<dbReference type="Gene3D" id="1.10.10.10">
    <property type="entry name" value="Winged helix-like DNA-binding domain superfamily/Winged helix DNA-binding domain"/>
    <property type="match status" value="1"/>
</dbReference>
<dbReference type="PIRSF" id="PIRSF005739">
    <property type="entry name" value="O-mtase"/>
    <property type="match status" value="1"/>
</dbReference>
<dbReference type="PROSITE" id="PS51683">
    <property type="entry name" value="SAM_OMT_II"/>
    <property type="match status" value="1"/>
</dbReference>
<evidence type="ECO:0000259" key="6">
    <source>
        <dbReference type="Pfam" id="PF08100"/>
    </source>
</evidence>
<dbReference type="InterPro" id="IPR036388">
    <property type="entry name" value="WH-like_DNA-bd_sf"/>
</dbReference>
<dbReference type="Proteomes" id="UP001497516">
    <property type="component" value="Chromosome 5"/>
</dbReference>
<dbReference type="FunFam" id="3.40.50.150:FF:000057">
    <property type="entry name" value="O-methyltransferase ZRP4"/>
    <property type="match status" value="1"/>
</dbReference>
<dbReference type="GO" id="GO:0032259">
    <property type="term" value="P:methylation"/>
    <property type="evidence" value="ECO:0007669"/>
    <property type="project" value="UniProtKB-KW"/>
</dbReference>
<keyword evidence="2" id="KW-0808">Transferase</keyword>
<dbReference type="InterPro" id="IPR036390">
    <property type="entry name" value="WH_DNA-bd_sf"/>
</dbReference>
<keyword evidence="1" id="KW-0489">Methyltransferase</keyword>
<dbReference type="InterPro" id="IPR029063">
    <property type="entry name" value="SAM-dependent_MTases_sf"/>
</dbReference>
<dbReference type="GO" id="GO:0008171">
    <property type="term" value="F:O-methyltransferase activity"/>
    <property type="evidence" value="ECO:0007669"/>
    <property type="project" value="InterPro"/>
</dbReference>
<protein>
    <submittedName>
        <fullName evidence="7">Uncharacterized protein</fullName>
    </submittedName>
</protein>
<evidence type="ECO:0000259" key="5">
    <source>
        <dbReference type="Pfam" id="PF00891"/>
    </source>
</evidence>
<accession>A0AAV2EL80</accession>
<evidence type="ECO:0000313" key="8">
    <source>
        <dbReference type="Proteomes" id="UP001497516"/>
    </source>
</evidence>
<proteinExistence type="predicted"/>
<dbReference type="InterPro" id="IPR016461">
    <property type="entry name" value="COMT-like"/>
</dbReference>
<evidence type="ECO:0000256" key="2">
    <source>
        <dbReference type="ARBA" id="ARBA00022679"/>
    </source>
</evidence>
<dbReference type="InterPro" id="IPR012967">
    <property type="entry name" value="COMT_dimerisation"/>
</dbReference>
<reference evidence="7 8" key="1">
    <citation type="submission" date="2024-04" db="EMBL/GenBank/DDBJ databases">
        <authorList>
            <person name="Fracassetti M."/>
        </authorList>
    </citation>
    <scope>NUCLEOTIDE SEQUENCE [LARGE SCALE GENOMIC DNA]</scope>
</reference>
<dbReference type="Pfam" id="PF00891">
    <property type="entry name" value="Methyltransf_2"/>
    <property type="match status" value="1"/>
</dbReference>
<dbReference type="AlphaFoldDB" id="A0AAV2EL80"/>
<evidence type="ECO:0000256" key="1">
    <source>
        <dbReference type="ARBA" id="ARBA00022603"/>
    </source>
</evidence>
<organism evidence="7 8">
    <name type="scientific">Linum trigynum</name>
    <dbReference type="NCBI Taxonomy" id="586398"/>
    <lineage>
        <taxon>Eukaryota</taxon>
        <taxon>Viridiplantae</taxon>
        <taxon>Streptophyta</taxon>
        <taxon>Embryophyta</taxon>
        <taxon>Tracheophyta</taxon>
        <taxon>Spermatophyta</taxon>
        <taxon>Magnoliopsida</taxon>
        <taxon>eudicotyledons</taxon>
        <taxon>Gunneridae</taxon>
        <taxon>Pentapetalae</taxon>
        <taxon>rosids</taxon>
        <taxon>fabids</taxon>
        <taxon>Malpighiales</taxon>
        <taxon>Linaceae</taxon>
        <taxon>Linum</taxon>
    </lineage>
</organism>
<evidence type="ECO:0000256" key="3">
    <source>
        <dbReference type="ARBA" id="ARBA00022691"/>
    </source>
</evidence>
<keyword evidence="8" id="KW-1185">Reference proteome</keyword>
<feature type="domain" description="O-methyltransferase dimerisation" evidence="6">
    <location>
        <begin position="16"/>
        <end position="121"/>
    </location>
</feature>
<gene>
    <name evidence="7" type="ORF">LTRI10_LOCUS27333</name>
</gene>
<dbReference type="Gene3D" id="3.40.50.150">
    <property type="entry name" value="Vaccinia Virus protein VP39"/>
    <property type="match status" value="1"/>
</dbReference>
<dbReference type="InterPro" id="IPR001077">
    <property type="entry name" value="COMT_C"/>
</dbReference>
<dbReference type="CDD" id="cd02440">
    <property type="entry name" value="AdoMet_MTases"/>
    <property type="match status" value="1"/>
</dbReference>
<feature type="active site" description="Proton acceptor" evidence="4">
    <location>
        <position position="296"/>
    </location>
</feature>
<keyword evidence="3" id="KW-0949">S-adenosyl-L-methionine</keyword>